<proteinExistence type="predicted"/>
<dbReference type="InterPro" id="IPR045860">
    <property type="entry name" value="Snake_toxin-like_sf"/>
</dbReference>
<evidence type="ECO:0000256" key="7">
    <source>
        <dbReference type="ARBA" id="ARBA00023180"/>
    </source>
</evidence>
<evidence type="ECO:0000313" key="16">
    <source>
        <dbReference type="Proteomes" id="UP000694398"/>
    </source>
</evidence>
<feature type="signal peptide" evidence="13">
    <location>
        <begin position="1"/>
        <end position="25"/>
    </location>
</feature>
<keyword evidence="7" id="KW-0325">Glycoprotein</keyword>
<comment type="subcellular location">
    <subcellularLocation>
        <location evidence="1">Cell membrane</location>
        <topology evidence="1">Lipid-anchor</topology>
        <topology evidence="1">GPI-anchor</topology>
    </subcellularLocation>
</comment>
<reference evidence="15" key="2">
    <citation type="submission" date="2025-09" db="UniProtKB">
        <authorList>
            <consortium name="Ensembl"/>
        </authorList>
    </citation>
    <scope>IDENTIFICATION</scope>
</reference>
<dbReference type="GeneID" id="102020811"/>
<dbReference type="GeneTree" id="ENSGT00390000016309"/>
<evidence type="ECO:0000256" key="3">
    <source>
        <dbReference type="ARBA" id="ARBA00022622"/>
    </source>
</evidence>
<sequence length="127" mass="13954">MRIQGSITLLSLLIILAALCNTGFSLTCFSCFNSTDICLNTSTCTPNLDVCFVGVAAKRFYRGCWRAVSCNQDFFTERLDVPEMTFRCCSEDKCNKIIEDDSGTAALSGMTVLLVAPFLAAVWYLCS</sequence>
<evidence type="ECO:0000256" key="1">
    <source>
        <dbReference type="ARBA" id="ARBA00004609"/>
    </source>
</evidence>
<keyword evidence="8" id="KW-0449">Lipoprotein</keyword>
<dbReference type="InterPro" id="IPR016054">
    <property type="entry name" value="LY6_UPA_recep-like"/>
</dbReference>
<keyword evidence="4 13" id="KW-0732">Signal</keyword>
<evidence type="ECO:0000256" key="13">
    <source>
        <dbReference type="SAM" id="SignalP"/>
    </source>
</evidence>
<name>A0A8C2VY68_CHILA</name>
<dbReference type="CDD" id="cd23554">
    <property type="entry name" value="TFP_LU_ECD_CD59"/>
    <property type="match status" value="1"/>
</dbReference>
<keyword evidence="3" id="KW-0336">GPI-anchor</keyword>
<dbReference type="OrthoDB" id="10011411at2759"/>
<dbReference type="AlphaFoldDB" id="A0A8C2VY68"/>
<protein>
    <recommendedName>
        <fullName evidence="10">MAC-inhibitory protein</fullName>
    </recommendedName>
    <alternativeName>
        <fullName evidence="11">Membrane attack complex inhibition factor</fullName>
    </alternativeName>
    <alternativeName>
        <fullName evidence="9">Protectin</fullName>
    </alternativeName>
</protein>
<dbReference type="Gene3D" id="2.10.60.10">
    <property type="entry name" value="CD59"/>
    <property type="match status" value="1"/>
</dbReference>
<dbReference type="Ensembl" id="ENSCLAT00000021656.1">
    <property type="protein sequence ID" value="ENSCLAP00000021453.1"/>
    <property type="gene ID" value="ENSCLAG00000014692.1"/>
</dbReference>
<feature type="chain" id="PRO_5034983471" description="MAC-inhibitory protein" evidence="13">
    <location>
        <begin position="26"/>
        <end position="127"/>
    </location>
</feature>
<feature type="transmembrane region" description="Helical" evidence="12">
    <location>
        <begin position="105"/>
        <end position="126"/>
    </location>
</feature>
<evidence type="ECO:0000256" key="6">
    <source>
        <dbReference type="ARBA" id="ARBA00023157"/>
    </source>
</evidence>
<dbReference type="Pfam" id="PF25152">
    <property type="entry name" value="CD59"/>
    <property type="match status" value="1"/>
</dbReference>
<evidence type="ECO:0000256" key="5">
    <source>
        <dbReference type="ARBA" id="ARBA00023136"/>
    </source>
</evidence>
<reference evidence="15" key="1">
    <citation type="submission" date="2025-08" db="UniProtKB">
        <authorList>
            <consortium name="Ensembl"/>
        </authorList>
    </citation>
    <scope>IDENTIFICATION</scope>
</reference>
<evidence type="ECO:0000256" key="10">
    <source>
        <dbReference type="ARBA" id="ARBA00031590"/>
    </source>
</evidence>
<dbReference type="SMART" id="SM00134">
    <property type="entry name" value="LU"/>
    <property type="match status" value="1"/>
</dbReference>
<evidence type="ECO:0000256" key="2">
    <source>
        <dbReference type="ARBA" id="ARBA00011481"/>
    </source>
</evidence>
<dbReference type="CTD" id="966"/>
<feature type="domain" description="UPAR/Ly6" evidence="14">
    <location>
        <begin position="26"/>
        <end position="108"/>
    </location>
</feature>
<evidence type="ECO:0000256" key="12">
    <source>
        <dbReference type="SAM" id="Phobius"/>
    </source>
</evidence>
<evidence type="ECO:0000256" key="9">
    <source>
        <dbReference type="ARBA" id="ARBA00029920"/>
    </source>
</evidence>
<organism evidence="15 16">
    <name type="scientific">Chinchilla lanigera</name>
    <name type="common">Long-tailed chinchilla</name>
    <name type="synonym">Chinchilla villidera</name>
    <dbReference type="NCBI Taxonomy" id="34839"/>
    <lineage>
        <taxon>Eukaryota</taxon>
        <taxon>Metazoa</taxon>
        <taxon>Chordata</taxon>
        <taxon>Craniata</taxon>
        <taxon>Vertebrata</taxon>
        <taxon>Euteleostomi</taxon>
        <taxon>Mammalia</taxon>
        <taxon>Eutheria</taxon>
        <taxon>Euarchontoglires</taxon>
        <taxon>Glires</taxon>
        <taxon>Rodentia</taxon>
        <taxon>Hystricomorpha</taxon>
        <taxon>Chinchillidae</taxon>
        <taxon>Chinchilla</taxon>
    </lineage>
</organism>
<evidence type="ECO:0000256" key="11">
    <source>
        <dbReference type="ARBA" id="ARBA00031867"/>
    </source>
</evidence>
<dbReference type="GO" id="GO:0098552">
    <property type="term" value="C:side of membrane"/>
    <property type="evidence" value="ECO:0007669"/>
    <property type="project" value="UniProtKB-KW"/>
</dbReference>
<dbReference type="RefSeq" id="XP_005384213.1">
    <property type="nucleotide sequence ID" value="XM_005384156.1"/>
</dbReference>
<dbReference type="SUPFAM" id="SSF57302">
    <property type="entry name" value="Snake toxin-like"/>
    <property type="match status" value="1"/>
</dbReference>
<keyword evidence="6" id="KW-1015">Disulfide bond</keyword>
<gene>
    <name evidence="15" type="primary">Cd59</name>
</gene>
<accession>A0A8C2VY68</accession>
<keyword evidence="12" id="KW-0812">Transmembrane</keyword>
<dbReference type="Proteomes" id="UP000694398">
    <property type="component" value="Unassembled WGS sequence"/>
</dbReference>
<evidence type="ECO:0000259" key="14">
    <source>
        <dbReference type="SMART" id="SM00134"/>
    </source>
</evidence>
<dbReference type="OMA" id="RFTYRCC"/>
<comment type="subunit">
    <text evidence="2">Interacts with T-cell surface antigen CD2.</text>
</comment>
<evidence type="ECO:0000256" key="8">
    <source>
        <dbReference type="ARBA" id="ARBA00023288"/>
    </source>
</evidence>
<keyword evidence="16" id="KW-1185">Reference proteome</keyword>
<evidence type="ECO:0000256" key="4">
    <source>
        <dbReference type="ARBA" id="ARBA00022729"/>
    </source>
</evidence>
<keyword evidence="5 12" id="KW-0472">Membrane</keyword>
<evidence type="ECO:0000313" key="15">
    <source>
        <dbReference type="Ensembl" id="ENSCLAP00000021453.1"/>
    </source>
</evidence>
<dbReference type="GO" id="GO:0005886">
    <property type="term" value="C:plasma membrane"/>
    <property type="evidence" value="ECO:0007669"/>
    <property type="project" value="UniProtKB-SubCell"/>
</dbReference>
<dbReference type="InterPro" id="IPR056949">
    <property type="entry name" value="CD59"/>
</dbReference>
<keyword evidence="12" id="KW-1133">Transmembrane helix</keyword>